<gene>
    <name evidence="1" type="ORF">FAEPRAM212_00694</name>
</gene>
<evidence type="ECO:0000313" key="1">
    <source>
        <dbReference type="EMBL" id="EDP22450.1"/>
    </source>
</evidence>
<proteinExistence type="predicted"/>
<protein>
    <submittedName>
        <fullName evidence="1">Uncharacterized protein</fullName>
    </submittedName>
</protein>
<organism evidence="1 2">
    <name type="scientific">Faecalibacterium prausnitzii M21/2</name>
    <dbReference type="NCBI Taxonomy" id="411485"/>
    <lineage>
        <taxon>Bacteria</taxon>
        <taxon>Bacillati</taxon>
        <taxon>Bacillota</taxon>
        <taxon>Clostridia</taxon>
        <taxon>Eubacteriales</taxon>
        <taxon>Oscillospiraceae</taxon>
        <taxon>Faecalibacterium</taxon>
    </lineage>
</organism>
<accession>A8S8A6</accession>
<dbReference type="EMBL" id="ABED02000019">
    <property type="protein sequence ID" value="EDP22450.1"/>
    <property type="molecule type" value="Genomic_DNA"/>
</dbReference>
<reference evidence="1 2" key="2">
    <citation type="submission" date="2007-09" db="EMBL/GenBank/DDBJ databases">
        <authorList>
            <person name="Fulton L."/>
            <person name="Clifton S."/>
            <person name="Fulton B."/>
            <person name="Xu J."/>
            <person name="Minx P."/>
            <person name="Pepin K.H."/>
            <person name="Johnson M."/>
            <person name="Thiruvilangam P."/>
            <person name="Bhonagiri V."/>
            <person name="Nash W.E."/>
            <person name="Mardis E.R."/>
            <person name="Wilson R.K."/>
        </authorList>
    </citation>
    <scope>NUCLEOTIDE SEQUENCE [LARGE SCALE GENOMIC DNA]</scope>
    <source>
        <strain evidence="1 2">M21/2</strain>
    </source>
</reference>
<dbReference type="HOGENOM" id="CLU_3365053_0_0_9"/>
<evidence type="ECO:0000313" key="2">
    <source>
        <dbReference type="Proteomes" id="UP000005945"/>
    </source>
</evidence>
<name>A8S8A6_9FIRM</name>
<comment type="caution">
    <text evidence="1">The sequence shown here is derived from an EMBL/GenBank/DDBJ whole genome shotgun (WGS) entry which is preliminary data.</text>
</comment>
<dbReference type="AlphaFoldDB" id="A8S8A6"/>
<reference evidence="1 2" key="1">
    <citation type="submission" date="2007-09" db="EMBL/GenBank/DDBJ databases">
        <title>Draft genome sequence of Faecalibacterium prausnitzii M21/2.</title>
        <authorList>
            <person name="Sudarsanam P."/>
            <person name="Ley R."/>
            <person name="Guruge J."/>
            <person name="Turnbaugh P.J."/>
            <person name="Mahowald M."/>
            <person name="Liep D."/>
            <person name="Gordon J."/>
        </authorList>
    </citation>
    <scope>NUCLEOTIDE SEQUENCE [LARGE SCALE GENOMIC DNA]</scope>
    <source>
        <strain evidence="1 2">M21/2</strain>
    </source>
</reference>
<sequence>MILHFFFMQIFAAKKPPRETFISRGGGDYHSLALF</sequence>
<dbReference type="Proteomes" id="UP000005945">
    <property type="component" value="Unassembled WGS sequence"/>
</dbReference>